<reference evidence="1 2" key="2">
    <citation type="submission" date="2015-02" db="EMBL/GenBank/DDBJ databases">
        <title>The complete genome of Sphingomonas hengshuiensis sp. WHSC-8 isolated from soil of Hengshui Lake.</title>
        <authorList>
            <person name="Wei S."/>
            <person name="Guo J."/>
            <person name="Su C."/>
            <person name="Wu R."/>
            <person name="Zhang Z."/>
            <person name="Liang K."/>
            <person name="Li H."/>
            <person name="Wang T."/>
            <person name="Liu H."/>
            <person name="Zhang C."/>
            <person name="Li Z."/>
            <person name="Wang Q."/>
            <person name="Meng J."/>
        </authorList>
    </citation>
    <scope>NUCLEOTIDE SEQUENCE [LARGE SCALE GENOMIC DNA]</scope>
    <source>
        <strain evidence="1 2">WHSC-8</strain>
    </source>
</reference>
<evidence type="ECO:0000313" key="1">
    <source>
        <dbReference type="EMBL" id="AJP73890.1"/>
    </source>
</evidence>
<accession>A0A7U4JBQ7</accession>
<proteinExistence type="predicted"/>
<sequence>MNAPQEGTSSQGWVPISRLPSFDAVLIWSDGRCVVASLVEGVDAGKRWRVFMDARNDDLLPWPTHWMALPLAPAASESNDQAALRQTSQSNSF</sequence>
<keyword evidence="2" id="KW-1185">Reference proteome</keyword>
<dbReference type="AlphaFoldDB" id="A0A7U4JBQ7"/>
<evidence type="ECO:0000313" key="2">
    <source>
        <dbReference type="Proteomes" id="UP000032300"/>
    </source>
</evidence>
<protein>
    <recommendedName>
        <fullName evidence="3">DUF551 domain-containing protein</fullName>
    </recommendedName>
</protein>
<dbReference type="OrthoDB" id="7597350at2"/>
<name>A0A7U4JBQ7_9SPHN</name>
<evidence type="ECO:0008006" key="3">
    <source>
        <dbReference type="Google" id="ProtNLM"/>
    </source>
</evidence>
<dbReference type="Proteomes" id="UP000032300">
    <property type="component" value="Chromosome"/>
</dbReference>
<dbReference type="EMBL" id="CP010836">
    <property type="protein sequence ID" value="AJP73890.1"/>
    <property type="molecule type" value="Genomic_DNA"/>
</dbReference>
<dbReference type="RefSeq" id="WP_044335084.1">
    <property type="nucleotide sequence ID" value="NZ_CP010836.1"/>
</dbReference>
<gene>
    <name evidence="1" type="ORF">TS85_21950</name>
</gene>
<dbReference type="KEGG" id="sphi:TS85_21950"/>
<organism evidence="1 2">
    <name type="scientific">Sphingomonas hengshuiensis</name>
    <dbReference type="NCBI Taxonomy" id="1609977"/>
    <lineage>
        <taxon>Bacteria</taxon>
        <taxon>Pseudomonadati</taxon>
        <taxon>Pseudomonadota</taxon>
        <taxon>Alphaproteobacteria</taxon>
        <taxon>Sphingomonadales</taxon>
        <taxon>Sphingomonadaceae</taxon>
        <taxon>Sphingomonas</taxon>
    </lineage>
</organism>
<reference evidence="1 2" key="1">
    <citation type="journal article" date="2015" name="Int. J. Syst. Evol. Microbiol.">
        <title>Sphingomonas hengshuiensis sp. nov., isolated from lake wetland.</title>
        <authorList>
            <person name="Wei S."/>
            <person name="Wang T."/>
            <person name="Liu H."/>
            <person name="Zhang C."/>
            <person name="Guo J."/>
            <person name="Wang Q."/>
            <person name="Liang K."/>
            <person name="Zhang Z."/>
        </authorList>
    </citation>
    <scope>NUCLEOTIDE SEQUENCE [LARGE SCALE GENOMIC DNA]</scope>
    <source>
        <strain evidence="1 2">WHSC-8</strain>
    </source>
</reference>